<gene>
    <name evidence="1" type="ORF">VNN45_03330</name>
</gene>
<protein>
    <submittedName>
        <fullName evidence="1">Uncharacterized protein</fullName>
    </submittedName>
</protein>
<proteinExistence type="predicted"/>
<evidence type="ECO:0000313" key="1">
    <source>
        <dbReference type="EMBL" id="WYC67927.1"/>
    </source>
</evidence>
<reference evidence="1 2" key="1">
    <citation type="submission" date="2023-12" db="EMBL/GenBank/DDBJ databases">
        <title>Redefining Piscine Lactococcosis.</title>
        <authorList>
            <person name="Heckman T.I."/>
            <person name="Yazdi Z."/>
            <person name="Older C.E."/>
            <person name="Griffin M.J."/>
            <person name="Waldbieser G.C."/>
            <person name="Chow A.M."/>
            <person name="Medina Silva I."/>
            <person name="Anenson K.M."/>
            <person name="Garcia J.C."/>
            <person name="LaFrentz B.R."/>
            <person name="Slavic D."/>
            <person name="Toohey-Kurth K.L."/>
            <person name="Yant P."/>
            <person name="Fritz H.M."/>
            <person name="Henderson E."/>
            <person name="McDowall R."/>
            <person name="Cai H."/>
            <person name="Adikson M."/>
            <person name="Soto E."/>
        </authorList>
    </citation>
    <scope>NUCLEOTIDE SEQUENCE [LARGE SCALE GENOMIC DNA]</scope>
    <source>
        <strain evidence="1 2">R21-91A</strain>
    </source>
</reference>
<sequence length="97" mass="11152">MGQNAKTKAINANKRVLDAFLKHYPKTKRSENGGIDFSETERNNITTMISIYRIDELTTDNLKFILNKFTLGDTYPNIREWQAVKIMEDAKEAGIIK</sequence>
<dbReference type="RefSeq" id="WP_019293851.1">
    <property type="nucleotide sequence ID" value="NZ_CP094882.1"/>
</dbReference>
<organism evidence="1 2">
    <name type="scientific">Lactococcus petauri</name>
    <dbReference type="NCBI Taxonomy" id="1940789"/>
    <lineage>
        <taxon>Bacteria</taxon>
        <taxon>Bacillati</taxon>
        <taxon>Bacillota</taxon>
        <taxon>Bacilli</taxon>
        <taxon>Lactobacillales</taxon>
        <taxon>Streptococcaceae</taxon>
        <taxon>Lactococcus</taxon>
    </lineage>
</organism>
<dbReference type="GeneID" id="75142828"/>
<keyword evidence="2" id="KW-1185">Reference proteome</keyword>
<name>A0ABZ2SGL0_9LACT</name>
<evidence type="ECO:0000313" key="2">
    <source>
        <dbReference type="Proteomes" id="UP001456368"/>
    </source>
</evidence>
<dbReference type="Proteomes" id="UP001456368">
    <property type="component" value="Chromosome"/>
</dbReference>
<accession>A0ABZ2SGL0</accession>
<dbReference type="EMBL" id="CP141698">
    <property type="protein sequence ID" value="WYC67927.1"/>
    <property type="molecule type" value="Genomic_DNA"/>
</dbReference>